<accession>A0ACD3AX11</accession>
<gene>
    <name evidence="1" type="ORF">BDN72DRAFT_839351</name>
</gene>
<evidence type="ECO:0000313" key="1">
    <source>
        <dbReference type="EMBL" id="TFK70263.1"/>
    </source>
</evidence>
<reference evidence="1 2" key="1">
    <citation type="journal article" date="2019" name="Nat. Ecol. Evol.">
        <title>Megaphylogeny resolves global patterns of mushroom evolution.</title>
        <authorList>
            <person name="Varga T."/>
            <person name="Krizsan K."/>
            <person name="Foldi C."/>
            <person name="Dima B."/>
            <person name="Sanchez-Garcia M."/>
            <person name="Sanchez-Ramirez S."/>
            <person name="Szollosi G.J."/>
            <person name="Szarkandi J.G."/>
            <person name="Papp V."/>
            <person name="Albert L."/>
            <person name="Andreopoulos W."/>
            <person name="Angelini C."/>
            <person name="Antonin V."/>
            <person name="Barry K.W."/>
            <person name="Bougher N.L."/>
            <person name="Buchanan P."/>
            <person name="Buyck B."/>
            <person name="Bense V."/>
            <person name="Catcheside P."/>
            <person name="Chovatia M."/>
            <person name="Cooper J."/>
            <person name="Damon W."/>
            <person name="Desjardin D."/>
            <person name="Finy P."/>
            <person name="Geml J."/>
            <person name="Haridas S."/>
            <person name="Hughes K."/>
            <person name="Justo A."/>
            <person name="Karasinski D."/>
            <person name="Kautmanova I."/>
            <person name="Kiss B."/>
            <person name="Kocsube S."/>
            <person name="Kotiranta H."/>
            <person name="LaButti K.M."/>
            <person name="Lechner B.E."/>
            <person name="Liimatainen K."/>
            <person name="Lipzen A."/>
            <person name="Lukacs Z."/>
            <person name="Mihaltcheva S."/>
            <person name="Morgado L.N."/>
            <person name="Niskanen T."/>
            <person name="Noordeloos M.E."/>
            <person name="Ohm R.A."/>
            <person name="Ortiz-Santana B."/>
            <person name="Ovrebo C."/>
            <person name="Racz N."/>
            <person name="Riley R."/>
            <person name="Savchenko A."/>
            <person name="Shiryaev A."/>
            <person name="Soop K."/>
            <person name="Spirin V."/>
            <person name="Szebenyi C."/>
            <person name="Tomsovsky M."/>
            <person name="Tulloss R.E."/>
            <person name="Uehling J."/>
            <person name="Grigoriev I.V."/>
            <person name="Vagvolgyi C."/>
            <person name="Papp T."/>
            <person name="Martin F.M."/>
            <person name="Miettinen O."/>
            <person name="Hibbett D.S."/>
            <person name="Nagy L.G."/>
        </authorList>
    </citation>
    <scope>NUCLEOTIDE SEQUENCE [LARGE SCALE GENOMIC DNA]</scope>
    <source>
        <strain evidence="1 2">NL-1719</strain>
    </source>
</reference>
<protein>
    <submittedName>
        <fullName evidence="1">Uncharacterized protein</fullName>
    </submittedName>
</protein>
<organism evidence="1 2">
    <name type="scientific">Pluteus cervinus</name>
    <dbReference type="NCBI Taxonomy" id="181527"/>
    <lineage>
        <taxon>Eukaryota</taxon>
        <taxon>Fungi</taxon>
        <taxon>Dikarya</taxon>
        <taxon>Basidiomycota</taxon>
        <taxon>Agaricomycotina</taxon>
        <taxon>Agaricomycetes</taxon>
        <taxon>Agaricomycetidae</taxon>
        <taxon>Agaricales</taxon>
        <taxon>Pluteineae</taxon>
        <taxon>Pluteaceae</taxon>
        <taxon>Pluteus</taxon>
    </lineage>
</organism>
<keyword evidence="2" id="KW-1185">Reference proteome</keyword>
<evidence type="ECO:0000313" key="2">
    <source>
        <dbReference type="Proteomes" id="UP000308600"/>
    </source>
</evidence>
<sequence length="234" mass="25969">MYLTRPLSMSGYLTRSYNDAGLDLGHSCLYKPSPGMSSRSSPFFMSVTTVNSKDSEPSSIGKTDDLEATRFAIQQHRLRAVERAWKVVAVWGAVGIVYITCVLFGFPEPLPADRALLLDNLTYFWIFPALASVGTWLVRWFYMYSEGFNIYVSIWSSIMGTILNGMLFIVALSSFYGSAGHDSAYPRLRMLHLLGLGPFIASCYLAAAHSRYLAVLSPSERRAHTDGDDGVGLY</sequence>
<dbReference type="EMBL" id="ML208316">
    <property type="protein sequence ID" value="TFK70263.1"/>
    <property type="molecule type" value="Genomic_DNA"/>
</dbReference>
<proteinExistence type="predicted"/>
<dbReference type="Proteomes" id="UP000308600">
    <property type="component" value="Unassembled WGS sequence"/>
</dbReference>
<name>A0ACD3AX11_9AGAR</name>